<dbReference type="Proteomes" id="UP000281261">
    <property type="component" value="Unassembled WGS sequence"/>
</dbReference>
<protein>
    <submittedName>
        <fullName evidence="1">Uncharacterized protein</fullName>
    </submittedName>
</protein>
<dbReference type="AlphaFoldDB" id="A0A420ZBI0"/>
<name>A0A420ZBI0_UNCK3</name>
<dbReference type="EMBL" id="QMNG01000067">
    <property type="protein sequence ID" value="RLC36311.1"/>
    <property type="molecule type" value="Genomic_DNA"/>
</dbReference>
<comment type="caution">
    <text evidence="1">The sequence shown here is derived from an EMBL/GenBank/DDBJ whole genome shotgun (WGS) entry which is preliminary data.</text>
</comment>
<reference evidence="1 2" key="1">
    <citation type="submission" date="2018-06" db="EMBL/GenBank/DDBJ databases">
        <title>Extensive metabolic versatility and redundancy in microbially diverse, dynamic hydrothermal sediments.</title>
        <authorList>
            <person name="Dombrowski N."/>
            <person name="Teske A."/>
            <person name="Baker B.J."/>
        </authorList>
    </citation>
    <scope>NUCLEOTIDE SEQUENCE [LARGE SCALE GENOMIC DNA]</scope>
    <source>
        <strain evidence="1">B79_G16</strain>
    </source>
</reference>
<proteinExistence type="predicted"/>
<sequence length="72" mass="8351">MKADLAKMAKCIYLIQSNRRISVRRLQHELGISKRSVYRWIDAVSRILPIELCNGIILNHAVSKSLKHHKTK</sequence>
<organism evidence="1 2">
    <name type="scientific">candidate division Kazan bacterium</name>
    <dbReference type="NCBI Taxonomy" id="2202143"/>
    <lineage>
        <taxon>Bacteria</taxon>
        <taxon>Bacteria division Kazan-3B-28</taxon>
    </lineage>
</organism>
<gene>
    <name evidence="1" type="ORF">DRH29_04800</name>
</gene>
<evidence type="ECO:0000313" key="2">
    <source>
        <dbReference type="Proteomes" id="UP000281261"/>
    </source>
</evidence>
<accession>A0A420ZBI0</accession>
<evidence type="ECO:0000313" key="1">
    <source>
        <dbReference type="EMBL" id="RLC36311.1"/>
    </source>
</evidence>